<dbReference type="Pfam" id="PF02852">
    <property type="entry name" value="Pyr_redox_dim"/>
    <property type="match status" value="1"/>
</dbReference>
<dbReference type="EC" id="1.8.1.7" evidence="14"/>
<comment type="function">
    <text evidence="14">Catalyzes the reduction of glutathione disulfide (GSSG) to reduced glutathione (GSH).</text>
</comment>
<evidence type="ECO:0000313" key="18">
    <source>
        <dbReference type="Proteomes" id="UP000190675"/>
    </source>
</evidence>
<dbReference type="InterPro" id="IPR004099">
    <property type="entry name" value="Pyr_nucl-diS_OxRdtase_dimer"/>
</dbReference>
<keyword evidence="8 13" id="KW-0676">Redox-active center</keyword>
<dbReference type="InterPro" id="IPR036188">
    <property type="entry name" value="FAD/NAD-bd_sf"/>
</dbReference>
<dbReference type="GO" id="GO:0034599">
    <property type="term" value="P:cellular response to oxidative stress"/>
    <property type="evidence" value="ECO:0007669"/>
    <property type="project" value="TreeGrafter"/>
</dbReference>
<dbReference type="InterPro" id="IPR016156">
    <property type="entry name" value="FAD/NAD-linked_Rdtase_dimer_sf"/>
</dbReference>
<comment type="similarity">
    <text evidence="1 13">Belongs to the class-I pyridine nucleotide-disulfide oxidoreductase family.</text>
</comment>
<feature type="binding site" evidence="11">
    <location>
        <position position="305"/>
    </location>
    <ligand>
        <name>NAD(+)</name>
        <dbReference type="ChEBI" id="CHEBI:57540"/>
    </ligand>
</feature>
<dbReference type="PROSITE" id="PS00076">
    <property type="entry name" value="PYRIDINE_REDOX_1"/>
    <property type="match status" value="1"/>
</dbReference>
<keyword evidence="7" id="KW-1015">Disulfide bond</keyword>
<name>A0A1M5Q1E4_9BRAD</name>
<dbReference type="PIRSF" id="PIRSF000350">
    <property type="entry name" value="Mercury_reductase_MerA"/>
    <property type="match status" value="1"/>
</dbReference>
<evidence type="ECO:0000259" key="16">
    <source>
        <dbReference type="Pfam" id="PF07992"/>
    </source>
</evidence>
<comment type="cofactor">
    <cofactor evidence="11">
        <name>FAD</name>
        <dbReference type="ChEBI" id="CHEBI:57692"/>
    </cofactor>
    <text evidence="11">Binds 1 FAD per subunit.</text>
</comment>
<dbReference type="InterPro" id="IPR001100">
    <property type="entry name" value="Pyr_nuc-diS_OxRdtase"/>
</dbReference>
<keyword evidence="11" id="KW-0520">NAD</keyword>
<keyword evidence="11" id="KW-0547">Nucleotide-binding</keyword>
<accession>A0A1M5Q1E4</accession>
<evidence type="ECO:0000256" key="3">
    <source>
        <dbReference type="ARBA" id="ARBA00022630"/>
    </source>
</evidence>
<keyword evidence="4 11" id="KW-0274">FAD</keyword>
<dbReference type="PANTHER" id="PTHR42737:SF2">
    <property type="entry name" value="GLUTATHIONE REDUCTASE"/>
    <property type="match status" value="1"/>
</dbReference>
<dbReference type="Pfam" id="PF07992">
    <property type="entry name" value="Pyr_redox_2"/>
    <property type="match status" value="1"/>
</dbReference>
<feature type="binding site" evidence="11">
    <location>
        <position position="263"/>
    </location>
    <ligand>
        <name>NAD(+)</name>
        <dbReference type="ChEBI" id="CHEBI:57540"/>
    </ligand>
</feature>
<evidence type="ECO:0000256" key="14">
    <source>
        <dbReference type="RuleBase" id="RU365040"/>
    </source>
</evidence>
<dbReference type="GO" id="GO:0004362">
    <property type="term" value="F:glutathione-disulfide reductase (NADPH) activity"/>
    <property type="evidence" value="ECO:0007669"/>
    <property type="project" value="UniProtKB-EC"/>
</dbReference>
<evidence type="ECO:0000256" key="6">
    <source>
        <dbReference type="ARBA" id="ARBA00023002"/>
    </source>
</evidence>
<feature type="active site" description="Proton acceptor" evidence="10">
    <location>
        <position position="438"/>
    </location>
</feature>
<dbReference type="InterPro" id="IPR023753">
    <property type="entry name" value="FAD/NAD-binding_dom"/>
</dbReference>
<organism evidence="17 18">
    <name type="scientific">Bradyrhizobium erythrophlei</name>
    <dbReference type="NCBI Taxonomy" id="1437360"/>
    <lineage>
        <taxon>Bacteria</taxon>
        <taxon>Pseudomonadati</taxon>
        <taxon>Pseudomonadota</taxon>
        <taxon>Alphaproteobacteria</taxon>
        <taxon>Hyphomicrobiales</taxon>
        <taxon>Nitrobacteraceae</taxon>
        <taxon>Bradyrhizobium</taxon>
    </lineage>
</organism>
<feature type="binding site" evidence="11">
    <location>
        <position position="52"/>
    </location>
    <ligand>
        <name>FAD</name>
        <dbReference type="ChEBI" id="CHEBI:57692"/>
    </ligand>
</feature>
<sequence length="461" mass="49571">MAEFDVDLFVIGGGSGGVRAARIAAGHGARVMIAEEYRMGGTCVIRGCVPKKLLVYASHIQHEIEDAAGFGWTIPQATFDWPTLIANKDKEIARLETAYTANVEKSGARIVKTRAVFEDPHTLRLATGETVKANHVLIATGGAPNHGRAIPGIEHVISSNEVFHLDKLPKRIVIQGGGYIALEFACIFAGFGTDVTLIYRGENILRGFDEDVRTHVRAEMEKDGITILTGCTVDKVDKHVKEFTTHLSNGSSIASDQVMFAIGRHPNVANLGLEKAGVAINPANGGIAVDHFSKTSVDNIYAIGDVTHRINLTPVAIREGHAFADTVFGERQVKVDHADIPTAVFSQPEVGTVGLTEAQARAQFSHVDIYKANFKPMKATMSGRDTRVLMKLVVDATSDRVVGCHIVGDGAAEMVQLVGIAVKMKATKADFDATMALHPTAAEELVTMRIPSARHVRQAAE</sequence>
<keyword evidence="5 14" id="KW-0521">NADP</keyword>
<evidence type="ECO:0000256" key="11">
    <source>
        <dbReference type="PIRSR" id="PIRSR000350-3"/>
    </source>
</evidence>
<dbReference type="InterPro" id="IPR006324">
    <property type="entry name" value="GSHR"/>
</dbReference>
<evidence type="ECO:0000256" key="12">
    <source>
        <dbReference type="PIRSR" id="PIRSR000350-4"/>
    </source>
</evidence>
<evidence type="ECO:0000256" key="7">
    <source>
        <dbReference type="ARBA" id="ARBA00023157"/>
    </source>
</evidence>
<comment type="subunit">
    <text evidence="2">Homodimer.</text>
</comment>
<dbReference type="AlphaFoldDB" id="A0A1M5Q1E4"/>
<dbReference type="GO" id="GO:0005829">
    <property type="term" value="C:cytosol"/>
    <property type="evidence" value="ECO:0007669"/>
    <property type="project" value="TreeGrafter"/>
</dbReference>
<dbReference type="OrthoDB" id="9776382at2"/>
<evidence type="ECO:0000259" key="15">
    <source>
        <dbReference type="Pfam" id="PF02852"/>
    </source>
</evidence>
<gene>
    <name evidence="17" type="ORF">SAMN05444169_5615</name>
</gene>
<dbReference type="InterPro" id="IPR046952">
    <property type="entry name" value="GSHR/TRXR-like"/>
</dbReference>
<keyword evidence="3 13" id="KW-0285">Flavoprotein</keyword>
<dbReference type="Gene3D" id="3.50.50.60">
    <property type="entry name" value="FAD/NAD(P)-binding domain"/>
    <property type="match status" value="2"/>
</dbReference>
<evidence type="ECO:0000256" key="5">
    <source>
        <dbReference type="ARBA" id="ARBA00022857"/>
    </source>
</evidence>
<dbReference type="NCBIfam" id="NF004776">
    <property type="entry name" value="PRK06116.1"/>
    <property type="match status" value="1"/>
</dbReference>
<dbReference type="PANTHER" id="PTHR42737">
    <property type="entry name" value="GLUTATHIONE REDUCTASE"/>
    <property type="match status" value="1"/>
</dbReference>
<evidence type="ECO:0000256" key="4">
    <source>
        <dbReference type="ARBA" id="ARBA00022827"/>
    </source>
</evidence>
<dbReference type="NCBIfam" id="TIGR01424">
    <property type="entry name" value="gluta_reduc_2"/>
    <property type="match status" value="1"/>
</dbReference>
<evidence type="ECO:0000256" key="9">
    <source>
        <dbReference type="ARBA" id="ARBA00049142"/>
    </source>
</evidence>
<dbReference type="GO" id="GO:0045454">
    <property type="term" value="P:cell redox homeostasis"/>
    <property type="evidence" value="ECO:0007669"/>
    <property type="project" value="InterPro"/>
</dbReference>
<dbReference type="GO" id="GO:0006749">
    <property type="term" value="P:glutathione metabolic process"/>
    <property type="evidence" value="ECO:0007669"/>
    <property type="project" value="InterPro"/>
</dbReference>
<dbReference type="InterPro" id="IPR012999">
    <property type="entry name" value="Pyr_OxRdtase_I_AS"/>
</dbReference>
<comment type="catalytic activity">
    <reaction evidence="9 14">
        <text>2 glutathione + NADP(+) = glutathione disulfide + NADPH + H(+)</text>
        <dbReference type="Rhea" id="RHEA:11740"/>
        <dbReference type="ChEBI" id="CHEBI:15378"/>
        <dbReference type="ChEBI" id="CHEBI:57783"/>
        <dbReference type="ChEBI" id="CHEBI:57925"/>
        <dbReference type="ChEBI" id="CHEBI:58297"/>
        <dbReference type="ChEBI" id="CHEBI:58349"/>
        <dbReference type="EC" id="1.8.1.7"/>
    </reaction>
</comment>
<dbReference type="SUPFAM" id="SSF55424">
    <property type="entry name" value="FAD/NAD-linked reductases, dimerisation (C-terminal) domain"/>
    <property type="match status" value="1"/>
</dbReference>
<feature type="disulfide bond" description="Redox-active" evidence="12">
    <location>
        <begin position="43"/>
        <end position="48"/>
    </location>
</feature>
<feature type="binding site" evidence="11">
    <location>
        <begin position="176"/>
        <end position="183"/>
    </location>
    <ligand>
        <name>NAD(+)</name>
        <dbReference type="ChEBI" id="CHEBI:57540"/>
    </ligand>
</feature>
<protein>
    <recommendedName>
        <fullName evidence="14">Glutathione reductase</fullName>
        <shortName evidence="14">GRase</shortName>
        <ecNumber evidence="14">1.8.1.7</ecNumber>
    </recommendedName>
</protein>
<evidence type="ECO:0000256" key="13">
    <source>
        <dbReference type="RuleBase" id="RU003691"/>
    </source>
</evidence>
<evidence type="ECO:0000256" key="2">
    <source>
        <dbReference type="ARBA" id="ARBA00011738"/>
    </source>
</evidence>
<dbReference type="RefSeq" id="WP_079568732.1">
    <property type="nucleotide sequence ID" value="NZ_LT670818.1"/>
</dbReference>
<evidence type="ECO:0000256" key="1">
    <source>
        <dbReference type="ARBA" id="ARBA00007532"/>
    </source>
</evidence>
<dbReference type="FunFam" id="3.50.50.60:FF:000051">
    <property type="entry name" value="Glutathione reductase"/>
    <property type="match status" value="1"/>
</dbReference>
<dbReference type="Proteomes" id="UP000190675">
    <property type="component" value="Chromosome I"/>
</dbReference>
<dbReference type="GO" id="GO:0050661">
    <property type="term" value="F:NADP binding"/>
    <property type="evidence" value="ECO:0007669"/>
    <property type="project" value="InterPro"/>
</dbReference>
<keyword evidence="6 13" id="KW-0560">Oxidoreductase</keyword>
<dbReference type="PRINTS" id="PR00368">
    <property type="entry name" value="FADPNR"/>
</dbReference>
<reference evidence="17 18" key="1">
    <citation type="submission" date="2016-11" db="EMBL/GenBank/DDBJ databases">
        <authorList>
            <person name="Jaros S."/>
            <person name="Januszkiewicz K."/>
            <person name="Wedrychowicz H."/>
        </authorList>
    </citation>
    <scope>NUCLEOTIDE SEQUENCE [LARGE SCALE GENOMIC DNA]</scope>
    <source>
        <strain evidence="17 18">GAS242</strain>
    </source>
</reference>
<dbReference type="SUPFAM" id="SSF51905">
    <property type="entry name" value="FAD/NAD(P)-binding domain"/>
    <property type="match status" value="1"/>
</dbReference>
<dbReference type="PRINTS" id="PR00411">
    <property type="entry name" value="PNDRDTASEI"/>
</dbReference>
<dbReference type="GO" id="GO:0050660">
    <property type="term" value="F:flavin adenine dinucleotide binding"/>
    <property type="evidence" value="ECO:0007669"/>
    <property type="project" value="InterPro"/>
</dbReference>
<evidence type="ECO:0000256" key="8">
    <source>
        <dbReference type="ARBA" id="ARBA00023284"/>
    </source>
</evidence>
<dbReference type="EMBL" id="LT670818">
    <property type="protein sequence ID" value="SHH07742.1"/>
    <property type="molecule type" value="Genomic_DNA"/>
</dbReference>
<evidence type="ECO:0000313" key="17">
    <source>
        <dbReference type="EMBL" id="SHH07742.1"/>
    </source>
</evidence>
<feature type="domain" description="FAD/NAD(P)-binding" evidence="16">
    <location>
        <begin position="7"/>
        <end position="320"/>
    </location>
</feature>
<dbReference type="Gene3D" id="3.30.390.30">
    <property type="match status" value="1"/>
</dbReference>
<proteinExistence type="inferred from homology"/>
<feature type="domain" description="Pyridine nucleotide-disulphide oxidoreductase dimerisation" evidence="15">
    <location>
        <begin position="340"/>
        <end position="448"/>
    </location>
</feature>
<evidence type="ECO:0000256" key="10">
    <source>
        <dbReference type="PIRSR" id="PIRSR000350-2"/>
    </source>
</evidence>